<evidence type="ECO:0000313" key="3">
    <source>
        <dbReference type="Proteomes" id="UP000825890"/>
    </source>
</evidence>
<feature type="region of interest" description="Disordered" evidence="1">
    <location>
        <begin position="1"/>
        <end position="75"/>
    </location>
</feature>
<evidence type="ECO:0000256" key="1">
    <source>
        <dbReference type="SAM" id="MobiDB-lite"/>
    </source>
</evidence>
<gene>
    <name evidence="2" type="ORF">CKM354_000510300</name>
</gene>
<dbReference type="RefSeq" id="XP_044656297.1">
    <property type="nucleotide sequence ID" value="XM_044800362.1"/>
</dbReference>
<organism evidence="2 3">
    <name type="scientific">Cercospora kikuchii</name>
    <dbReference type="NCBI Taxonomy" id="84275"/>
    <lineage>
        <taxon>Eukaryota</taxon>
        <taxon>Fungi</taxon>
        <taxon>Dikarya</taxon>
        <taxon>Ascomycota</taxon>
        <taxon>Pezizomycotina</taxon>
        <taxon>Dothideomycetes</taxon>
        <taxon>Dothideomycetidae</taxon>
        <taxon>Mycosphaerellales</taxon>
        <taxon>Mycosphaerellaceae</taxon>
        <taxon>Cercospora</taxon>
    </lineage>
</organism>
<name>A0A9P3CJW1_9PEZI</name>
<protein>
    <submittedName>
        <fullName evidence="2">Uncharacterized protein</fullName>
    </submittedName>
</protein>
<accession>A0A9P3CJW1</accession>
<keyword evidence="3" id="KW-1185">Reference proteome</keyword>
<evidence type="ECO:0000313" key="2">
    <source>
        <dbReference type="EMBL" id="GIZ41810.1"/>
    </source>
</evidence>
<dbReference type="AlphaFoldDB" id="A0A9P3CJW1"/>
<dbReference type="EMBL" id="BOLY01000003">
    <property type="protein sequence ID" value="GIZ41810.1"/>
    <property type="molecule type" value="Genomic_DNA"/>
</dbReference>
<dbReference type="Proteomes" id="UP000825890">
    <property type="component" value="Unassembled WGS sequence"/>
</dbReference>
<feature type="compositionally biased region" description="Basic and acidic residues" evidence="1">
    <location>
        <begin position="333"/>
        <end position="343"/>
    </location>
</feature>
<comment type="caution">
    <text evidence="2">The sequence shown here is derived from an EMBL/GenBank/DDBJ whole genome shotgun (WGS) entry which is preliminary data.</text>
</comment>
<feature type="compositionally biased region" description="Basic and acidic residues" evidence="1">
    <location>
        <begin position="36"/>
        <end position="55"/>
    </location>
</feature>
<sequence length="370" mass="41928">MASGRRSQTMKPSGDDQISGSSSLPPVHPLRTIAGEGKREKRPASVENSDQDRAAPLESNDSCSDHPSRDQFDDEEREVYRYIPYGNISLVDPSGQKEQNFLKTIGDFSQLPGTQNVEHAQEPSPNRIDNYRYNRQLRYSSIFEARAGSRLSDQTVPYIGSDDIAAIKNDVYIPRWVVKRILDACLSPSIPQYRPNEHFDEAEWKRWNGRQKEVVREIVKGEGNDPEAMAWLLLEEIFTVQERGIMADTKRIIPDVHLSQIKCSERIDRVIDAIEICPLAAKDMLEGKRNEQLAAAPEWSVAQKSGFKRNNKRKANKTKKSKETGGASAVNDRQAKTRPKEQDAVIEEVDGEESSEEEELEDTLEENMLK</sequence>
<feature type="region of interest" description="Disordered" evidence="1">
    <location>
        <begin position="304"/>
        <end position="370"/>
    </location>
</feature>
<dbReference type="GeneID" id="68290678"/>
<feature type="compositionally biased region" description="Polar residues" evidence="1">
    <location>
        <begin position="1"/>
        <end position="24"/>
    </location>
</feature>
<feature type="compositionally biased region" description="Acidic residues" evidence="1">
    <location>
        <begin position="344"/>
        <end position="370"/>
    </location>
</feature>
<reference evidence="2 3" key="1">
    <citation type="submission" date="2021-01" db="EMBL/GenBank/DDBJ databases">
        <title>Cercospora kikuchii MAFF 305040 whole genome shotgun sequence.</title>
        <authorList>
            <person name="Kashiwa T."/>
            <person name="Suzuki T."/>
        </authorList>
    </citation>
    <scope>NUCLEOTIDE SEQUENCE [LARGE SCALE GENOMIC DNA]</scope>
    <source>
        <strain evidence="2 3">MAFF 305040</strain>
    </source>
</reference>
<dbReference type="OrthoDB" id="3643260at2759"/>
<proteinExistence type="predicted"/>
<feature type="compositionally biased region" description="Basic residues" evidence="1">
    <location>
        <begin position="306"/>
        <end position="320"/>
    </location>
</feature>